<dbReference type="OMA" id="GDWESCK"/>
<keyword evidence="11" id="KW-1185">Reference proteome</keyword>
<dbReference type="GO" id="GO:0005851">
    <property type="term" value="C:eukaryotic translation initiation factor 2B complex"/>
    <property type="evidence" value="ECO:0007669"/>
    <property type="project" value="TreeGrafter"/>
</dbReference>
<dbReference type="AlphaFoldDB" id="M7SI07"/>
<evidence type="ECO:0000256" key="7">
    <source>
        <dbReference type="ARBA" id="ARBA00044236"/>
    </source>
</evidence>
<dbReference type="InterPro" id="IPR037171">
    <property type="entry name" value="NagB/RpiA_transferase-like"/>
</dbReference>
<dbReference type="GO" id="GO:0005085">
    <property type="term" value="F:guanyl-nucleotide exchange factor activity"/>
    <property type="evidence" value="ECO:0007669"/>
    <property type="project" value="TreeGrafter"/>
</dbReference>
<keyword evidence="4 10" id="KW-0396">Initiation factor</keyword>
<dbReference type="InterPro" id="IPR051501">
    <property type="entry name" value="eIF2B_alpha/beta/delta"/>
</dbReference>
<comment type="similarity">
    <text evidence="2 9">Belongs to the eIF-2B alpha/beta/delta subunits family.</text>
</comment>
<evidence type="ECO:0000313" key="11">
    <source>
        <dbReference type="Proteomes" id="UP000012174"/>
    </source>
</evidence>
<dbReference type="EMBL" id="KB707164">
    <property type="protein sequence ID" value="EMR63782.1"/>
    <property type="molecule type" value="Genomic_DNA"/>
</dbReference>
<keyword evidence="3" id="KW-0963">Cytoplasm</keyword>
<protein>
    <recommendedName>
        <fullName evidence="6">Translation initiation factor eIF2B subunit alpha</fullName>
    </recommendedName>
    <alternativeName>
        <fullName evidence="7">eIF2B GDP-GTP exchange factor subunit alpha</fullName>
    </alternativeName>
</protein>
<dbReference type="eggNOG" id="KOG1466">
    <property type="taxonomic scope" value="Eukaryota"/>
</dbReference>
<evidence type="ECO:0000256" key="6">
    <source>
        <dbReference type="ARBA" id="ARBA00044208"/>
    </source>
</evidence>
<dbReference type="GO" id="GO:0005829">
    <property type="term" value="C:cytosol"/>
    <property type="evidence" value="ECO:0007669"/>
    <property type="project" value="UniProtKB-SubCell"/>
</dbReference>
<dbReference type="Pfam" id="PF01008">
    <property type="entry name" value="IF-2B"/>
    <property type="match status" value="1"/>
</dbReference>
<organism evidence="10 11">
    <name type="scientific">Eutypa lata (strain UCR-EL1)</name>
    <name type="common">Grapevine dieback disease fungus</name>
    <name type="synonym">Eutypa armeniacae</name>
    <dbReference type="NCBI Taxonomy" id="1287681"/>
    <lineage>
        <taxon>Eukaryota</taxon>
        <taxon>Fungi</taxon>
        <taxon>Dikarya</taxon>
        <taxon>Ascomycota</taxon>
        <taxon>Pezizomycotina</taxon>
        <taxon>Sordariomycetes</taxon>
        <taxon>Xylariomycetidae</taxon>
        <taxon>Xylariales</taxon>
        <taxon>Diatrypaceae</taxon>
        <taxon>Eutypa</taxon>
    </lineage>
</organism>
<keyword evidence="5" id="KW-0648">Protein biosynthesis</keyword>
<dbReference type="STRING" id="1287681.M7SI07"/>
<name>M7SI07_EUTLA</name>
<evidence type="ECO:0000256" key="1">
    <source>
        <dbReference type="ARBA" id="ARBA00004514"/>
    </source>
</evidence>
<evidence type="ECO:0000256" key="2">
    <source>
        <dbReference type="ARBA" id="ARBA00007251"/>
    </source>
</evidence>
<dbReference type="HOGENOM" id="CLU_016218_0_1_1"/>
<dbReference type="SUPFAM" id="SSF100950">
    <property type="entry name" value="NagB/RpiA/CoA transferase-like"/>
    <property type="match status" value="1"/>
</dbReference>
<evidence type="ECO:0000313" key="10">
    <source>
        <dbReference type="EMBL" id="EMR63782.1"/>
    </source>
</evidence>
<dbReference type="InterPro" id="IPR000649">
    <property type="entry name" value="IF-2B-related"/>
</dbReference>
<dbReference type="OrthoDB" id="10249309at2759"/>
<dbReference type="PANTHER" id="PTHR45860:SF1">
    <property type="entry name" value="TRANSLATION INITIATION FACTOR EIF-2B SUBUNIT ALPHA"/>
    <property type="match status" value="1"/>
</dbReference>
<dbReference type="Gene3D" id="3.40.50.10470">
    <property type="entry name" value="Translation initiation factor eif-2b, domain 2"/>
    <property type="match status" value="1"/>
</dbReference>
<gene>
    <name evidence="10" type="ORF">UCREL1_9265</name>
</gene>
<evidence type="ECO:0000256" key="9">
    <source>
        <dbReference type="RuleBase" id="RU003814"/>
    </source>
</evidence>
<evidence type="ECO:0000256" key="3">
    <source>
        <dbReference type="ARBA" id="ARBA00022490"/>
    </source>
</evidence>
<dbReference type="GO" id="GO:0003743">
    <property type="term" value="F:translation initiation factor activity"/>
    <property type="evidence" value="ECO:0007669"/>
    <property type="project" value="UniProtKB-KW"/>
</dbReference>
<reference evidence="11" key="1">
    <citation type="journal article" date="2013" name="Genome Announc.">
        <title>Draft genome sequence of the grapevine dieback fungus Eutypa lata UCR-EL1.</title>
        <authorList>
            <person name="Blanco-Ulate B."/>
            <person name="Rolshausen P.E."/>
            <person name="Cantu D."/>
        </authorList>
    </citation>
    <scope>NUCLEOTIDE SEQUENCE [LARGE SCALE GENOMIC DNA]</scope>
    <source>
        <strain evidence="11">UCR-EL1</strain>
    </source>
</reference>
<proteinExistence type="inferred from homology"/>
<evidence type="ECO:0000256" key="4">
    <source>
        <dbReference type="ARBA" id="ARBA00022540"/>
    </source>
</evidence>
<evidence type="ECO:0000256" key="8">
    <source>
        <dbReference type="ARBA" id="ARBA00046432"/>
    </source>
</evidence>
<dbReference type="KEGG" id="ela:UCREL1_9265"/>
<dbReference type="PANTHER" id="PTHR45860">
    <property type="entry name" value="TRANSLATION INITIATION FACTOR EIF-2B SUBUNIT ALPHA"/>
    <property type="match status" value="1"/>
</dbReference>
<evidence type="ECO:0000256" key="5">
    <source>
        <dbReference type="ARBA" id="ARBA00022917"/>
    </source>
</evidence>
<comment type="subunit">
    <text evidence="8">Component of the translation initiation factor 2B (eIF2B) complex which is a heterodecamer of two sets of five different subunits: alpha, beta, gamma, delta and epsilon. Subunits alpha, beta and delta comprise a regulatory subcomplex and subunits epsilon and gamma comprise a catalytic subcomplex. Within the complex, the hexameric regulatory complex resides at the center, with the two heterodimeric catalytic subcomplexes bound on opposite sides.</text>
</comment>
<dbReference type="InterPro" id="IPR042529">
    <property type="entry name" value="IF_2B-like_C"/>
</dbReference>
<comment type="subcellular location">
    <subcellularLocation>
        <location evidence="1">Cytoplasm</location>
        <location evidence="1">Cytosol</location>
    </subcellularLocation>
</comment>
<dbReference type="Proteomes" id="UP000012174">
    <property type="component" value="Unassembled WGS sequence"/>
</dbReference>
<sequence>MPAEEDTGAAAVSRELPIRNIEPDTESFDIVKTYHRLLAEDTDLIMPLAAIEAMIEALRHMSSSTVHETMDLLKEQSAKLQSSVENPIAVYHGTDLFQQYFLKQLKQPGPDSETTSSHKNFEVVREQLLRNGTSFVQKAKQAREKIAWVGRRYIRDNYTILTYGGSRAVEVLLTRATETQGGDPPRRFKVIHVADEARPAKSDRVVAALREKGVKVATIPSTAVAFAMETVDRVVVGAEAVTSNAGIISGMGTYPIALIAKAYKKEVFVATEQYKFGDTYPSYQSSLGFPGFKQNIINYQSNRTPQQDAAQPPANPVDYTPPEYITSFFTDQGDLAPQAVRRNILEFIVDKPVELPIRLTQALLWNLDDGEYLMNNIRKCEPRWIMALLEVDLNIITRELV</sequence>
<dbReference type="Gene3D" id="1.20.120.1070">
    <property type="entry name" value="Translation initiation factor eIF-2B, N-terminal domain"/>
    <property type="match status" value="1"/>
</dbReference>
<accession>M7SI07</accession>
<dbReference type="InterPro" id="IPR042528">
    <property type="entry name" value="elF-2B_alpha_N"/>
</dbReference>